<protein>
    <submittedName>
        <fullName evidence="1">Uncharacterized protein</fullName>
    </submittedName>
</protein>
<evidence type="ECO:0000313" key="2">
    <source>
        <dbReference type="Proteomes" id="UP000828941"/>
    </source>
</evidence>
<gene>
    <name evidence="1" type="ORF">L6164_004978</name>
</gene>
<dbReference type="EMBL" id="CM039428">
    <property type="protein sequence ID" value="KAI4350529.1"/>
    <property type="molecule type" value="Genomic_DNA"/>
</dbReference>
<proteinExistence type="predicted"/>
<dbReference type="Proteomes" id="UP000828941">
    <property type="component" value="Chromosome 3"/>
</dbReference>
<accession>A0ACB9PR92</accession>
<sequence length="660" mass="72955">MGKAEMISKLHLRGLVLFLWLFVCSLGKDLLSCDTTSPVASGYRCDREGSQSQCGSFAVIHTNSFYSSLFNLSFYLGLNRFVIAEANGFSAETEFLPQNQPLLIPIDCKCNGSFFEAQLTKTSIKGESFFGIAKSLEGLTTCKAIQDKNPDVPPWDLADKTHLLIPLRDKVSNLASNFNTTVEAIISANNISSEAFDPEKLEPFSSLLIPLIGEPNLGALVKPSEPNSGFPNTSIPVIRPHKKSMWKTELCIGLAGVAAGICIAVAGAFFLIHFRNQKKKESASKGGDMELQHLNLSVRTTSDKKVSFEGSQEALDRKMTDAISITTPRKMMMDIYNIEEMRKASEDFNSSNHIEGSVFHGRLNGKNMAIKRIKTGAVSKIDFGLFHDARHHHPNILKLLGTCLTDGPESFLVLEYAKNGTLKDWLHGGLAIKNQFIASCYCFLTWNQRLRICLDVAMALQYMHHVMNPSYVHRNVKSRNIFLDEELGAKIGNFGMAECIENDTEDPHFYSTNPASWSLGYLAPEYVHQGIISPSVDIYAYGVVLLEVLSGQTAISRPNEKGEGSVWLTEKIKSILKSENVDELREWMDSALGENYSFDGAVTVANVARACVEEDFSLRPSAVEVVDKLSRLVEELPQEDQMLLSESSSKPLVKAAPSNP</sequence>
<evidence type="ECO:0000313" key="1">
    <source>
        <dbReference type="EMBL" id="KAI4350529.1"/>
    </source>
</evidence>
<name>A0ACB9PR92_BAUVA</name>
<organism evidence="1 2">
    <name type="scientific">Bauhinia variegata</name>
    <name type="common">Purple orchid tree</name>
    <name type="synonym">Phanera variegata</name>
    <dbReference type="NCBI Taxonomy" id="167791"/>
    <lineage>
        <taxon>Eukaryota</taxon>
        <taxon>Viridiplantae</taxon>
        <taxon>Streptophyta</taxon>
        <taxon>Embryophyta</taxon>
        <taxon>Tracheophyta</taxon>
        <taxon>Spermatophyta</taxon>
        <taxon>Magnoliopsida</taxon>
        <taxon>eudicotyledons</taxon>
        <taxon>Gunneridae</taxon>
        <taxon>Pentapetalae</taxon>
        <taxon>rosids</taxon>
        <taxon>fabids</taxon>
        <taxon>Fabales</taxon>
        <taxon>Fabaceae</taxon>
        <taxon>Cercidoideae</taxon>
        <taxon>Cercideae</taxon>
        <taxon>Bauhiniinae</taxon>
        <taxon>Bauhinia</taxon>
    </lineage>
</organism>
<keyword evidence="2" id="KW-1185">Reference proteome</keyword>
<comment type="caution">
    <text evidence="1">The sequence shown here is derived from an EMBL/GenBank/DDBJ whole genome shotgun (WGS) entry which is preliminary data.</text>
</comment>
<reference evidence="1 2" key="1">
    <citation type="journal article" date="2022" name="DNA Res.">
        <title>Chromosomal-level genome assembly of the orchid tree Bauhinia variegata (Leguminosae; Cercidoideae) supports the allotetraploid origin hypothesis of Bauhinia.</title>
        <authorList>
            <person name="Zhong Y."/>
            <person name="Chen Y."/>
            <person name="Zheng D."/>
            <person name="Pang J."/>
            <person name="Liu Y."/>
            <person name="Luo S."/>
            <person name="Meng S."/>
            <person name="Qian L."/>
            <person name="Wei D."/>
            <person name="Dai S."/>
            <person name="Zhou R."/>
        </authorList>
    </citation>
    <scope>NUCLEOTIDE SEQUENCE [LARGE SCALE GENOMIC DNA]</scope>
    <source>
        <strain evidence="1">BV-YZ2020</strain>
    </source>
</reference>